<dbReference type="InterPro" id="IPR009060">
    <property type="entry name" value="UBA-like_sf"/>
</dbReference>
<dbReference type="InterPro" id="IPR025642">
    <property type="entry name" value="DUF4342"/>
</dbReference>
<accession>A0A6A8M9Z7</accession>
<feature type="transmembrane region" description="Helical" evidence="2">
    <location>
        <begin position="88"/>
        <end position="118"/>
    </location>
</feature>
<dbReference type="RefSeq" id="WP_154571698.1">
    <property type="nucleotide sequence ID" value="NZ_JAQXPA010000043.1"/>
</dbReference>
<evidence type="ECO:0000256" key="1">
    <source>
        <dbReference type="SAM" id="MobiDB-lite"/>
    </source>
</evidence>
<dbReference type="EMBL" id="VUNB01000001">
    <property type="protein sequence ID" value="MST68227.1"/>
    <property type="molecule type" value="Genomic_DNA"/>
</dbReference>
<keyword evidence="2" id="KW-0472">Membrane</keyword>
<dbReference type="Gene3D" id="1.10.8.10">
    <property type="entry name" value="DNA helicase RuvA subunit, C-terminal domain"/>
    <property type="match status" value="1"/>
</dbReference>
<feature type="region of interest" description="Disordered" evidence="1">
    <location>
        <begin position="233"/>
        <end position="260"/>
    </location>
</feature>
<gene>
    <name evidence="4" type="ORF">FYJ66_01210</name>
</gene>
<sequence>MEITLEKIELVKDRTGVTYREAKEALEAAGGSVVDAIIDIEESADYDTEEPKTSGKGSFKDNELFEKIKETASKGNMSRIVVKKGDEVLLNFPLTVSILGAVIAPWGVIFGLIAAVGFNCRIEFVNDKGETTDVNGKVVEGYGKAKAKGQEYKTMADDQLGKLKDSDIYSNLKGKGEDALNKIKETDVYSDIREKSEDAIGRFKDVDLKDNLGSIKAKGEELFNKVRDNDHACDEASEEPVMHACDEASQEEEPVSDEVSQVLDEVEQEISGSDN</sequence>
<evidence type="ECO:0000313" key="4">
    <source>
        <dbReference type="EMBL" id="MST68227.1"/>
    </source>
</evidence>
<organism evidence="4">
    <name type="scientific">Baileyella intestinalis</name>
    <dbReference type="NCBI Taxonomy" id="2606709"/>
    <lineage>
        <taxon>Bacteria</taxon>
        <taxon>Bacillati</taxon>
        <taxon>Bacillota</taxon>
        <taxon>Clostridia</taxon>
        <taxon>Peptostreptococcales</taxon>
        <taxon>Anaerovoracaceae</taxon>
        <taxon>Baileyella</taxon>
    </lineage>
</organism>
<feature type="domain" description="DUF4342" evidence="3">
    <location>
        <begin position="59"/>
        <end position="125"/>
    </location>
</feature>
<dbReference type="AlphaFoldDB" id="A0A6A8M9Z7"/>
<comment type="caution">
    <text evidence="4">The sequence shown here is derived from an EMBL/GenBank/DDBJ whole genome shotgun (WGS) entry which is preliminary data.</text>
</comment>
<keyword evidence="2" id="KW-1133">Transmembrane helix</keyword>
<protein>
    <submittedName>
        <fullName evidence="4">DUF4342 domain-containing protein</fullName>
    </submittedName>
</protein>
<evidence type="ECO:0000259" key="3">
    <source>
        <dbReference type="Pfam" id="PF14242"/>
    </source>
</evidence>
<evidence type="ECO:0000256" key="2">
    <source>
        <dbReference type="SAM" id="Phobius"/>
    </source>
</evidence>
<dbReference type="Pfam" id="PF14242">
    <property type="entry name" value="DUF4342"/>
    <property type="match status" value="1"/>
</dbReference>
<proteinExistence type="predicted"/>
<keyword evidence="2" id="KW-0812">Transmembrane</keyword>
<name>A0A6A8M9Z7_9FIRM</name>
<dbReference type="SUPFAM" id="SSF46934">
    <property type="entry name" value="UBA-like"/>
    <property type="match status" value="1"/>
</dbReference>
<dbReference type="CDD" id="cd14360">
    <property type="entry name" value="UBA_NAC_like_bac"/>
    <property type="match status" value="1"/>
</dbReference>
<feature type="compositionally biased region" description="Basic and acidic residues" evidence="1">
    <location>
        <begin position="233"/>
        <end position="246"/>
    </location>
</feature>
<reference evidence="4" key="1">
    <citation type="submission" date="2019-09" db="EMBL/GenBank/DDBJ databases">
        <title>In-depth cultivation of the pig gut microbiome towards novel bacterial diversity and tailored functional studies.</title>
        <authorList>
            <person name="Wylensek D."/>
            <person name="Hitch T.C.A."/>
            <person name="Clavel T."/>
        </authorList>
    </citation>
    <scope>NUCLEOTIDE SEQUENCE</scope>
    <source>
        <strain evidence="4">RF-744-FAT-WT-3</strain>
    </source>
</reference>